<dbReference type="Gene3D" id="3.30.160.800">
    <property type="match status" value="1"/>
</dbReference>
<evidence type="ECO:0000313" key="20">
    <source>
        <dbReference type="Proteomes" id="UP000295781"/>
    </source>
</evidence>
<dbReference type="Pfam" id="PF00580">
    <property type="entry name" value="UvrD-helicase"/>
    <property type="match status" value="1"/>
</dbReference>
<dbReference type="GO" id="GO:0033202">
    <property type="term" value="C:DNA helicase complex"/>
    <property type="evidence" value="ECO:0007669"/>
    <property type="project" value="TreeGrafter"/>
</dbReference>
<dbReference type="GO" id="GO:0043138">
    <property type="term" value="F:3'-5' DNA helicase activity"/>
    <property type="evidence" value="ECO:0007669"/>
    <property type="project" value="UniProtKB-EC"/>
</dbReference>
<evidence type="ECO:0000256" key="6">
    <source>
        <dbReference type="ARBA" id="ARBA00022839"/>
    </source>
</evidence>
<feature type="domain" description="UvrD-like helicase C-terminal" evidence="18">
    <location>
        <begin position="563"/>
        <end position="871"/>
    </location>
</feature>
<keyword evidence="8" id="KW-0238">DNA-binding</keyword>
<dbReference type="PROSITE" id="PS51198">
    <property type="entry name" value="UVRD_HELICASE_ATP_BIND"/>
    <property type="match status" value="1"/>
</dbReference>
<evidence type="ECO:0000256" key="4">
    <source>
        <dbReference type="ARBA" id="ARBA00022801"/>
    </source>
</evidence>
<keyword evidence="6" id="KW-0269">Exonuclease</keyword>
<dbReference type="Proteomes" id="UP000295781">
    <property type="component" value="Chromosome"/>
</dbReference>
<feature type="region of interest" description="Disordered" evidence="16">
    <location>
        <begin position="1128"/>
        <end position="1150"/>
    </location>
</feature>
<name>A0A4P2PZS9_SORCE</name>
<evidence type="ECO:0000256" key="7">
    <source>
        <dbReference type="ARBA" id="ARBA00022840"/>
    </source>
</evidence>
<dbReference type="Pfam" id="PF13361">
    <property type="entry name" value="UvrD_C"/>
    <property type="match status" value="2"/>
</dbReference>
<evidence type="ECO:0000256" key="8">
    <source>
        <dbReference type="ARBA" id="ARBA00023125"/>
    </source>
</evidence>
<dbReference type="InterPro" id="IPR027417">
    <property type="entry name" value="P-loop_NTPase"/>
</dbReference>
<feature type="region of interest" description="Disordered" evidence="16">
    <location>
        <begin position="1058"/>
        <end position="1077"/>
    </location>
</feature>
<dbReference type="InterPro" id="IPR038726">
    <property type="entry name" value="PDDEXK_AddAB-type"/>
</dbReference>
<evidence type="ECO:0000256" key="2">
    <source>
        <dbReference type="ARBA" id="ARBA00022741"/>
    </source>
</evidence>
<proteinExistence type="predicted"/>
<sequence length="1367" mass="143627">MSSAAAAFADGDALIYAFRRNVVVAASAGTGKTHRLTALYVLLALGLTSLGQPDAATAGPPVPPDRIVATTFSRAAAREIAHRIERSLREIARWDGEAEIPFADILRARQRAVAGGGAAPPLAELRRRAEDALARLPAARIDTLHGVAKQIVDRHAIAMGLSPSARILDEEEAQALSDLAVDEALSRALAEGGERAEAARALVAATGGVEAARREVTRLLDRLDEDGLTPRRLALSDHAAEARALSRELHRLAAESAALGSAAFRGPASALAAALGREGPGAPFPAREAGGALVELLTQRKPHKSKCTPADEALLAFREALPGDTLRDKAQHLVAFLREGPALSGVEARVLDLLEEIRERLAVIRRTEGGLGFGDLLRAARDGLRDDPAIGASVRESVDVLLVDEFQDTSAVQRDLVYLLRERGDAALARPPGVAPTAAGLWGHGLFLVGDRKQSIYGFRGADVSIFCRVCAELAGAAAGRALELAPSLWSPAPSADFVALRESRRSTPELLAFINAFSARDFAQDRAPAAPAGGAGEARGERDSAAAAGPALREFEIAYSAAEHLVAAPARGGAAQGPTEVVLIADEGGAPDGVDALVRDASGPLREALIAAAYIARRVRGGGGDAGERPAGGDLRFRDVAVLARRRSTLPLVELALARLEVPYVVAGRALFDAAEIRDVAALLRLLLDPRDRLALAAVLRGPVVALSDTALAILAPPGRGLTVPLLGRWPSAAAAHGGRAPDGVEPGDAPPLPALARLSAADRERLEAFRARFSGVRRAALRATPGEAIRAAVSAFDLDRVLAALPRAQARLGNVDRLISIARRRGGSLASFVRWLERRIRDDADEPEAAVFSPEDDAVRLTTIHASKGLDFTAVVLLDLNAEPRAAQPGLSYVPAAGDRPAALLVRHYARRGDRPARAGSLYDAEASALGPSLPISTPALQAARAEVRARERAERQRLTYVAITRARRELVLVGTAARPRSGSAWLTLKGAADAAPRPAPDGAADAAPRPAPDGAADAAPRPAPDGAADADVPLAATIGATLDARALLAEARPPAPGTDAYARAAPLPRAAPSPSPARAEIVRIAAASLSTFQGCARRFRLRHLLGIGEPAGEGQLGLFDVEGPPELPGEERVELEDGADPRPPGRAAHRVLQRWPRARWGEPTDAADVLARLAFEGLSSRSPDALRTAEGIARFLSGPYARRVRDQEATLVREEALVLDVEPPAPRAGQRRGAALALSLAIDCAVLHPGGSVDVIEYKRARPRADLAPYELRLRAAALALRRRHPDRPVRAGVLFLGAAEEPAWLTASGPGGAIADDEHARFELELARLAERLAEATGEGRFDGAPSDACRRLRCGFVRACHG</sequence>
<keyword evidence="9" id="KW-0234">DNA repair</keyword>
<dbReference type="SUPFAM" id="SSF52540">
    <property type="entry name" value="P-loop containing nucleoside triphosphate hydrolases"/>
    <property type="match status" value="1"/>
</dbReference>
<dbReference type="Gene3D" id="1.10.486.10">
    <property type="entry name" value="PCRA, domain 4"/>
    <property type="match status" value="1"/>
</dbReference>
<dbReference type="InterPro" id="IPR014017">
    <property type="entry name" value="DNA_helicase_UvrD-like_C"/>
</dbReference>
<dbReference type="GO" id="GO:0005829">
    <property type="term" value="C:cytosol"/>
    <property type="evidence" value="ECO:0007669"/>
    <property type="project" value="TreeGrafter"/>
</dbReference>
<evidence type="ECO:0000259" key="18">
    <source>
        <dbReference type="PROSITE" id="PS51217"/>
    </source>
</evidence>
<dbReference type="PANTHER" id="PTHR11070:SF2">
    <property type="entry name" value="ATP-DEPENDENT DNA HELICASE SRS2"/>
    <property type="match status" value="1"/>
</dbReference>
<dbReference type="InterPro" id="IPR011604">
    <property type="entry name" value="PDDEXK-like_dom_sf"/>
</dbReference>
<evidence type="ECO:0000256" key="3">
    <source>
        <dbReference type="ARBA" id="ARBA00022763"/>
    </source>
</evidence>
<keyword evidence="10" id="KW-0413">Isomerase</keyword>
<dbReference type="InterPro" id="IPR014016">
    <property type="entry name" value="UvrD-like_ATP-bd"/>
</dbReference>
<protein>
    <recommendedName>
        <fullName evidence="12">DNA 3'-5' helicase</fullName>
        <ecNumber evidence="12">5.6.2.4</ecNumber>
    </recommendedName>
    <alternativeName>
        <fullName evidence="13">DNA 3'-5' helicase II</fullName>
    </alternativeName>
</protein>
<dbReference type="InterPro" id="IPR000212">
    <property type="entry name" value="DNA_helicase_UvrD/REP"/>
</dbReference>
<keyword evidence="1" id="KW-0540">Nuclease</keyword>
<keyword evidence="3" id="KW-0227">DNA damage</keyword>
<evidence type="ECO:0000256" key="12">
    <source>
        <dbReference type="ARBA" id="ARBA00034808"/>
    </source>
</evidence>
<evidence type="ECO:0000256" key="16">
    <source>
        <dbReference type="SAM" id="MobiDB-lite"/>
    </source>
</evidence>
<evidence type="ECO:0000259" key="17">
    <source>
        <dbReference type="PROSITE" id="PS51198"/>
    </source>
</evidence>
<dbReference type="Gene3D" id="3.40.50.300">
    <property type="entry name" value="P-loop containing nucleotide triphosphate hydrolases"/>
    <property type="match status" value="2"/>
</dbReference>
<evidence type="ECO:0000256" key="10">
    <source>
        <dbReference type="ARBA" id="ARBA00023235"/>
    </source>
</evidence>
<reference evidence="19 20" key="1">
    <citation type="submission" date="2015-09" db="EMBL/GenBank/DDBJ databases">
        <title>Sorangium comparison.</title>
        <authorList>
            <person name="Zaburannyi N."/>
            <person name="Bunk B."/>
            <person name="Overmann J."/>
            <person name="Mueller R."/>
        </authorList>
    </citation>
    <scope>NUCLEOTIDE SEQUENCE [LARGE SCALE GENOMIC DNA]</scope>
    <source>
        <strain evidence="19 20">So ceGT47</strain>
    </source>
</reference>
<dbReference type="RefSeq" id="WP_129356598.1">
    <property type="nucleotide sequence ID" value="NZ_CP012670.1"/>
</dbReference>
<evidence type="ECO:0000256" key="9">
    <source>
        <dbReference type="ARBA" id="ARBA00023204"/>
    </source>
</evidence>
<dbReference type="GO" id="GO:0005524">
    <property type="term" value="F:ATP binding"/>
    <property type="evidence" value="ECO:0007669"/>
    <property type="project" value="UniProtKB-UniRule"/>
</dbReference>
<feature type="region of interest" description="Disordered" evidence="16">
    <location>
        <begin position="995"/>
        <end position="1032"/>
    </location>
</feature>
<comment type="catalytic activity">
    <reaction evidence="14">
        <text>ATP + H2O = ADP + phosphate + H(+)</text>
        <dbReference type="Rhea" id="RHEA:13065"/>
        <dbReference type="ChEBI" id="CHEBI:15377"/>
        <dbReference type="ChEBI" id="CHEBI:15378"/>
        <dbReference type="ChEBI" id="CHEBI:30616"/>
        <dbReference type="ChEBI" id="CHEBI:43474"/>
        <dbReference type="ChEBI" id="CHEBI:456216"/>
        <dbReference type="EC" id="5.6.2.4"/>
    </reaction>
</comment>
<evidence type="ECO:0000256" key="15">
    <source>
        <dbReference type="PROSITE-ProRule" id="PRU00560"/>
    </source>
</evidence>
<evidence type="ECO:0000256" key="1">
    <source>
        <dbReference type="ARBA" id="ARBA00022722"/>
    </source>
</evidence>
<dbReference type="GO" id="GO:0000725">
    <property type="term" value="P:recombinational repair"/>
    <property type="evidence" value="ECO:0007669"/>
    <property type="project" value="TreeGrafter"/>
</dbReference>
<keyword evidence="2 15" id="KW-0547">Nucleotide-binding</keyword>
<organism evidence="19 20">
    <name type="scientific">Sorangium cellulosum</name>
    <name type="common">Polyangium cellulosum</name>
    <dbReference type="NCBI Taxonomy" id="56"/>
    <lineage>
        <taxon>Bacteria</taxon>
        <taxon>Pseudomonadati</taxon>
        <taxon>Myxococcota</taxon>
        <taxon>Polyangia</taxon>
        <taxon>Polyangiales</taxon>
        <taxon>Polyangiaceae</taxon>
        <taxon>Sorangium</taxon>
    </lineage>
</organism>
<dbReference type="PROSITE" id="PS51217">
    <property type="entry name" value="UVRD_HELICASE_CTER"/>
    <property type="match status" value="1"/>
</dbReference>
<dbReference type="GO" id="GO:0004527">
    <property type="term" value="F:exonuclease activity"/>
    <property type="evidence" value="ECO:0007669"/>
    <property type="project" value="UniProtKB-KW"/>
</dbReference>
<dbReference type="EC" id="5.6.2.4" evidence="12"/>
<evidence type="ECO:0000256" key="13">
    <source>
        <dbReference type="ARBA" id="ARBA00034923"/>
    </source>
</evidence>
<evidence type="ECO:0000256" key="11">
    <source>
        <dbReference type="ARBA" id="ARBA00034617"/>
    </source>
</evidence>
<keyword evidence="4 15" id="KW-0378">Hydrolase</keyword>
<gene>
    <name evidence="19" type="ORF">SOCEGT47_025240</name>
</gene>
<comment type="catalytic activity">
    <reaction evidence="11">
        <text>Couples ATP hydrolysis with the unwinding of duplex DNA by translocating in the 3'-5' direction.</text>
        <dbReference type="EC" id="5.6.2.4"/>
    </reaction>
</comment>
<feature type="domain" description="UvrD-like helicase ATP-binding" evidence="17">
    <location>
        <begin position="5"/>
        <end position="508"/>
    </location>
</feature>
<dbReference type="PANTHER" id="PTHR11070">
    <property type="entry name" value="UVRD / RECB / PCRA DNA HELICASE FAMILY MEMBER"/>
    <property type="match status" value="1"/>
</dbReference>
<feature type="binding site" evidence="15">
    <location>
        <begin position="26"/>
        <end position="33"/>
    </location>
    <ligand>
        <name>ATP</name>
        <dbReference type="ChEBI" id="CHEBI:30616"/>
    </ligand>
</feature>
<evidence type="ECO:0000256" key="5">
    <source>
        <dbReference type="ARBA" id="ARBA00022806"/>
    </source>
</evidence>
<evidence type="ECO:0000256" key="14">
    <source>
        <dbReference type="ARBA" id="ARBA00048988"/>
    </source>
</evidence>
<dbReference type="Pfam" id="PF12705">
    <property type="entry name" value="PDDEXK_1"/>
    <property type="match status" value="1"/>
</dbReference>
<dbReference type="Gene3D" id="3.90.320.10">
    <property type="match status" value="1"/>
</dbReference>
<dbReference type="GO" id="GO:0003677">
    <property type="term" value="F:DNA binding"/>
    <property type="evidence" value="ECO:0007669"/>
    <property type="project" value="UniProtKB-KW"/>
</dbReference>
<keyword evidence="7 15" id="KW-0067">ATP-binding</keyword>
<keyword evidence="5 15" id="KW-0347">Helicase</keyword>
<dbReference type="Gene3D" id="1.10.3170.10">
    <property type="entry name" value="Recbcd, chain B, domain 2"/>
    <property type="match status" value="1"/>
</dbReference>
<dbReference type="EMBL" id="CP012670">
    <property type="protein sequence ID" value="AUX22023.1"/>
    <property type="molecule type" value="Genomic_DNA"/>
</dbReference>
<dbReference type="OrthoDB" id="9810135at2"/>
<accession>A0A4P2PZS9</accession>
<evidence type="ECO:0000313" key="19">
    <source>
        <dbReference type="EMBL" id="AUX22023.1"/>
    </source>
</evidence>